<evidence type="ECO:0000313" key="3">
    <source>
        <dbReference type="Proteomes" id="UP001515480"/>
    </source>
</evidence>
<protein>
    <submittedName>
        <fullName evidence="2">Uncharacterized protein</fullName>
    </submittedName>
</protein>
<dbReference type="InterPro" id="IPR016024">
    <property type="entry name" value="ARM-type_fold"/>
</dbReference>
<dbReference type="Gene3D" id="1.25.10.10">
    <property type="entry name" value="Leucine-rich Repeat Variant"/>
    <property type="match status" value="1"/>
</dbReference>
<evidence type="ECO:0000313" key="2">
    <source>
        <dbReference type="EMBL" id="KAL1514714.1"/>
    </source>
</evidence>
<evidence type="ECO:0000256" key="1">
    <source>
        <dbReference type="SAM" id="MobiDB-lite"/>
    </source>
</evidence>
<name>A0AB34J5R0_PRYPA</name>
<dbReference type="AlphaFoldDB" id="A0AB34J5R0"/>
<dbReference type="EMBL" id="JBGBPQ010000012">
    <property type="protein sequence ID" value="KAL1514714.1"/>
    <property type="molecule type" value="Genomic_DNA"/>
</dbReference>
<reference evidence="2 3" key="1">
    <citation type="journal article" date="2024" name="Science">
        <title>Giant polyketide synthase enzymes in the biosynthesis of giant marine polyether toxins.</title>
        <authorList>
            <person name="Fallon T.R."/>
            <person name="Shende V.V."/>
            <person name="Wierzbicki I.H."/>
            <person name="Pendleton A.L."/>
            <person name="Watervoot N.F."/>
            <person name="Auber R.P."/>
            <person name="Gonzalez D.J."/>
            <person name="Wisecaver J.H."/>
            <person name="Moore B.S."/>
        </authorList>
    </citation>
    <scope>NUCLEOTIDE SEQUENCE [LARGE SCALE GENOMIC DNA]</scope>
    <source>
        <strain evidence="2 3">12B1</strain>
    </source>
</reference>
<dbReference type="InterPro" id="IPR011989">
    <property type="entry name" value="ARM-like"/>
</dbReference>
<dbReference type="Proteomes" id="UP001515480">
    <property type="component" value="Unassembled WGS sequence"/>
</dbReference>
<proteinExistence type="predicted"/>
<comment type="caution">
    <text evidence="2">The sequence shown here is derived from an EMBL/GenBank/DDBJ whole genome shotgun (WGS) entry which is preliminary data.</text>
</comment>
<accession>A0AB34J5R0</accession>
<sequence>MLASPSLSPSAKRHPATTQRPVAPAVELAHSPSLHDGWDLPSTYLAPTNVLDGYPSSQLQPESERYMVNVELLRTSVELLNAVDSQGAYAHKLPVKELAALYKRLQRCISCGTSFTQAHVARAASVLTRCLPCHSRGVRRCTVHLLHLLVVTWGGRVLKPHTRRVIELLQHKEWGVRCTALQTLRIAPTEVDYACATKLVVQLSNSDWGLRHVALEALGVLSCEMLLSVASQLLSVLEGLDWEARRGVLRVLAELPPGSLSPLASTIYNLRALIGSDVDRLLRPTNMLTTEHYTTAC</sequence>
<keyword evidence="3" id="KW-1185">Reference proteome</keyword>
<organism evidence="2 3">
    <name type="scientific">Prymnesium parvum</name>
    <name type="common">Toxic golden alga</name>
    <dbReference type="NCBI Taxonomy" id="97485"/>
    <lineage>
        <taxon>Eukaryota</taxon>
        <taxon>Haptista</taxon>
        <taxon>Haptophyta</taxon>
        <taxon>Prymnesiophyceae</taxon>
        <taxon>Prymnesiales</taxon>
        <taxon>Prymnesiaceae</taxon>
        <taxon>Prymnesium</taxon>
    </lineage>
</organism>
<dbReference type="SUPFAM" id="SSF48371">
    <property type="entry name" value="ARM repeat"/>
    <property type="match status" value="1"/>
</dbReference>
<feature type="region of interest" description="Disordered" evidence="1">
    <location>
        <begin position="1"/>
        <end position="22"/>
    </location>
</feature>
<gene>
    <name evidence="2" type="ORF">AB1Y20_003801</name>
</gene>